<reference evidence="1" key="1">
    <citation type="journal article" date="2020" name="Nature">
        <title>Giant virus diversity and host interactions through global metagenomics.</title>
        <authorList>
            <person name="Schulz F."/>
            <person name="Roux S."/>
            <person name="Paez-Espino D."/>
            <person name="Jungbluth S."/>
            <person name="Walsh D.A."/>
            <person name="Denef V.J."/>
            <person name="McMahon K.D."/>
            <person name="Konstantinidis K.T."/>
            <person name="Eloe-Fadrosh E.A."/>
            <person name="Kyrpides N.C."/>
            <person name="Woyke T."/>
        </authorList>
    </citation>
    <scope>NUCLEOTIDE SEQUENCE</scope>
    <source>
        <strain evidence="1">GVMAG-M-3300010354-11</strain>
    </source>
</reference>
<sequence>MKISIEKMYAFVKRNKDSEDPKKKQRAAIFLKYLKDNNYVASIIQREKLIQESISIEMKLGALDRIAKTVVDVDVRKK</sequence>
<evidence type="ECO:0000313" key="1">
    <source>
        <dbReference type="EMBL" id="QHS90466.1"/>
    </source>
</evidence>
<accession>A0A6C0BEA0</accession>
<proteinExistence type="predicted"/>
<dbReference type="EMBL" id="MN739140">
    <property type="protein sequence ID" value="QHS90466.1"/>
    <property type="molecule type" value="Genomic_DNA"/>
</dbReference>
<organism evidence="1">
    <name type="scientific">viral metagenome</name>
    <dbReference type="NCBI Taxonomy" id="1070528"/>
    <lineage>
        <taxon>unclassified sequences</taxon>
        <taxon>metagenomes</taxon>
        <taxon>organismal metagenomes</taxon>
    </lineage>
</organism>
<name>A0A6C0BEA0_9ZZZZ</name>
<protein>
    <submittedName>
        <fullName evidence="1">Uncharacterized protein</fullName>
    </submittedName>
</protein>
<dbReference type="AlphaFoldDB" id="A0A6C0BEA0"/>